<evidence type="ECO:0000313" key="2">
    <source>
        <dbReference type="EMBL" id="TPG11628.1"/>
    </source>
</evidence>
<dbReference type="OrthoDB" id="5951854at2"/>
<name>A0A502FDM3_9GAMM</name>
<keyword evidence="1" id="KW-0732">Signal</keyword>
<proteinExistence type="predicted"/>
<dbReference type="InterPro" id="IPR021307">
    <property type="entry name" value="DUF2884"/>
</dbReference>
<accession>A0A502FDM3</accession>
<keyword evidence="3" id="KW-1185">Reference proteome</keyword>
<protein>
    <submittedName>
        <fullName evidence="2">DUF2884 family protein</fullName>
    </submittedName>
</protein>
<dbReference type="EMBL" id="RCZO01000001">
    <property type="protein sequence ID" value="TPG11628.1"/>
    <property type="molecule type" value="Genomic_DNA"/>
</dbReference>
<evidence type="ECO:0000256" key="1">
    <source>
        <dbReference type="SAM" id="SignalP"/>
    </source>
</evidence>
<dbReference type="Pfam" id="PF11101">
    <property type="entry name" value="DUF2884"/>
    <property type="match status" value="1"/>
</dbReference>
<comment type="caution">
    <text evidence="2">The sequence shown here is derived from an EMBL/GenBank/DDBJ whole genome shotgun (WGS) entry which is preliminary data.</text>
</comment>
<sequence>MRLQRLLVLLTLSFVGPALHAQDLAATCHASSSYDVTLKTDSVLFDRAAPAPFHVELQQGALRTDGAAARLNAEDQDRLALFERELRALAPRVRSVAQNGVDMAAQAMRVEADGMGLDSGSRTEFDRRLGEHASELKRRIAASRSSHDWQGDAANQYMNQIAADLLPLLAADLGQQAINAALGGDLQAAASLRDRAADLATELQPRLQQRMQALRPQVQALCPSIQRLAELQQGVRGSDGKPLNLVQVGQ</sequence>
<feature type="chain" id="PRO_5030107374" evidence="1">
    <location>
        <begin position="22"/>
        <end position="250"/>
    </location>
</feature>
<evidence type="ECO:0000313" key="3">
    <source>
        <dbReference type="Proteomes" id="UP000319486"/>
    </source>
</evidence>
<reference evidence="2 3" key="1">
    <citation type="journal article" date="2019" name="Environ. Microbiol.">
        <title>Species interactions and distinct microbial communities in high Arctic permafrost affected cryosols are associated with the CH4 and CO2 gas fluxes.</title>
        <authorList>
            <person name="Altshuler I."/>
            <person name="Hamel J."/>
            <person name="Turney S."/>
            <person name="Magnuson E."/>
            <person name="Levesque R."/>
            <person name="Greer C."/>
            <person name="Whyte L.G."/>
        </authorList>
    </citation>
    <scope>NUCLEOTIDE SEQUENCE [LARGE SCALE GENOMIC DNA]</scope>
    <source>
        <strain evidence="2 3">S13Y</strain>
    </source>
</reference>
<dbReference type="Proteomes" id="UP000319486">
    <property type="component" value="Unassembled WGS sequence"/>
</dbReference>
<gene>
    <name evidence="2" type="ORF">EAH88_03750</name>
</gene>
<feature type="signal peptide" evidence="1">
    <location>
        <begin position="1"/>
        <end position="21"/>
    </location>
</feature>
<organism evidence="2 3">
    <name type="scientific">Rhodanobacter glycinis</name>
    <dbReference type="NCBI Taxonomy" id="582702"/>
    <lineage>
        <taxon>Bacteria</taxon>
        <taxon>Pseudomonadati</taxon>
        <taxon>Pseudomonadota</taxon>
        <taxon>Gammaproteobacteria</taxon>
        <taxon>Lysobacterales</taxon>
        <taxon>Rhodanobacteraceae</taxon>
        <taxon>Rhodanobacter</taxon>
    </lineage>
</organism>
<dbReference type="AlphaFoldDB" id="A0A502FDM3"/>
<dbReference type="RefSeq" id="WP_140649093.1">
    <property type="nucleotide sequence ID" value="NZ_RCZB01000003.1"/>
</dbReference>